<evidence type="ECO:0000313" key="2">
    <source>
        <dbReference type="Proteomes" id="UP001295794"/>
    </source>
</evidence>
<reference evidence="1" key="1">
    <citation type="submission" date="2023-11" db="EMBL/GenBank/DDBJ databases">
        <authorList>
            <person name="De Vega J J."/>
            <person name="De Vega J J."/>
        </authorList>
    </citation>
    <scope>NUCLEOTIDE SEQUENCE</scope>
</reference>
<comment type="caution">
    <text evidence="1">The sequence shown here is derived from an EMBL/GenBank/DDBJ whole genome shotgun (WGS) entry which is preliminary data.</text>
</comment>
<dbReference type="Proteomes" id="UP001295794">
    <property type="component" value="Unassembled WGS sequence"/>
</dbReference>
<proteinExistence type="predicted"/>
<organism evidence="1 2">
    <name type="scientific">Mycena citricolor</name>
    <dbReference type="NCBI Taxonomy" id="2018698"/>
    <lineage>
        <taxon>Eukaryota</taxon>
        <taxon>Fungi</taxon>
        <taxon>Dikarya</taxon>
        <taxon>Basidiomycota</taxon>
        <taxon>Agaricomycotina</taxon>
        <taxon>Agaricomycetes</taxon>
        <taxon>Agaricomycetidae</taxon>
        <taxon>Agaricales</taxon>
        <taxon>Marasmiineae</taxon>
        <taxon>Mycenaceae</taxon>
        <taxon>Mycena</taxon>
    </lineage>
</organism>
<keyword evidence="2" id="KW-1185">Reference proteome</keyword>
<evidence type="ECO:0000313" key="1">
    <source>
        <dbReference type="EMBL" id="CAK5263740.1"/>
    </source>
</evidence>
<protein>
    <submittedName>
        <fullName evidence="1">Uncharacterized protein</fullName>
    </submittedName>
</protein>
<name>A0AAD2JVD3_9AGAR</name>
<dbReference type="AlphaFoldDB" id="A0AAD2JVD3"/>
<accession>A0AAD2JVD3</accession>
<sequence length="220" mass="23987">MHAARKFISATSRLPQSSPRALLSPLPHNPLLRLRVSRRCYSETINDPTRTDLHYHLQHPPTPLSNSAPAFALTFLPSAPPSATSSTVVGWLPATSEVEAEAGLNDFKENPGFRTLLHEVISEALKQGVDDVQTNAALQMGSGWMHIHDERNVPALGRIGDPDDIIASVLVDEGKIQPETYQAMPAYRLCTADGPTQLTPGLARRLVEALETRASQEKTS</sequence>
<dbReference type="EMBL" id="CAVNYO010000044">
    <property type="protein sequence ID" value="CAK5263740.1"/>
    <property type="molecule type" value="Genomic_DNA"/>
</dbReference>
<dbReference type="PANTHER" id="PTHR37331">
    <property type="entry name" value="YALI0F11671P"/>
    <property type="match status" value="1"/>
</dbReference>
<gene>
    <name evidence="1" type="ORF">MYCIT1_LOCUS3342</name>
</gene>
<dbReference type="PANTHER" id="PTHR37331:SF1">
    <property type="entry name" value="YALI0F11671P"/>
    <property type="match status" value="1"/>
</dbReference>